<protein>
    <recommendedName>
        <fullName evidence="3">B12-binding domain-containing protein</fullName>
    </recommendedName>
</protein>
<dbReference type="Gene3D" id="3.40.50.280">
    <property type="entry name" value="Cobalamin-binding domain"/>
    <property type="match status" value="1"/>
</dbReference>
<dbReference type="AlphaFoldDB" id="A0A2R8BP70"/>
<name>A0A2R8BP70_9RHOB</name>
<dbReference type="SUPFAM" id="SSF52242">
    <property type="entry name" value="Cobalamin (vitamin B12)-binding domain"/>
    <property type="match status" value="1"/>
</dbReference>
<organism evidence="1 2">
    <name type="scientific">Ascidiaceihabitans donghaensis</name>
    <dbReference type="NCBI Taxonomy" id="1510460"/>
    <lineage>
        <taxon>Bacteria</taxon>
        <taxon>Pseudomonadati</taxon>
        <taxon>Pseudomonadota</taxon>
        <taxon>Alphaproteobacteria</taxon>
        <taxon>Rhodobacterales</taxon>
        <taxon>Paracoccaceae</taxon>
        <taxon>Ascidiaceihabitans</taxon>
    </lineage>
</organism>
<gene>
    <name evidence="1" type="ORF">ASD8599_03853</name>
</gene>
<evidence type="ECO:0000313" key="1">
    <source>
        <dbReference type="EMBL" id="SPH27387.1"/>
    </source>
</evidence>
<proteinExistence type="predicted"/>
<dbReference type="InterPro" id="IPR036724">
    <property type="entry name" value="Cobalamin-bd_sf"/>
</dbReference>
<evidence type="ECO:0008006" key="3">
    <source>
        <dbReference type="Google" id="ProtNLM"/>
    </source>
</evidence>
<dbReference type="Proteomes" id="UP000244880">
    <property type="component" value="Unassembled WGS sequence"/>
</dbReference>
<dbReference type="EMBL" id="OMOR01000002">
    <property type="protein sequence ID" value="SPH27387.1"/>
    <property type="molecule type" value="Genomic_DNA"/>
</dbReference>
<sequence>MMPKVSKLIDIKVSKPDSSCHWLLYCVRLWPMLQIPREQASCMMTQEDSHFQFDTGLSDVGLSDAGLEMGIDACHLADVPSVDLVAQVIAALRDRKPIVAGGPRQHVLDRLVEAVVASAGFDPRQMFADLAAHRVAEVEAVDVYIPHAAEVLGVRWLEDDLSFADVTIAALRLQAMVRSMSWAPFAGVDAMSALIVLPESEQHFLGGSVLMSQLERLGLSVEMSMCESQSKVVSRILHDRPEVVLFTCSGAAALASITETVQNILRTVAMPPVLALGGPIVSQKDGLKETTGVDIVTCEITDVVKVCASKRNAQSGR</sequence>
<keyword evidence="2" id="KW-1185">Reference proteome</keyword>
<evidence type="ECO:0000313" key="2">
    <source>
        <dbReference type="Proteomes" id="UP000244880"/>
    </source>
</evidence>
<reference evidence="1 2" key="1">
    <citation type="submission" date="2018-03" db="EMBL/GenBank/DDBJ databases">
        <authorList>
            <person name="Keele B.F."/>
        </authorList>
    </citation>
    <scope>NUCLEOTIDE SEQUENCE [LARGE SCALE GENOMIC DNA]</scope>
    <source>
        <strain evidence="1 2">CECT 8599</strain>
    </source>
</reference>
<dbReference type="GO" id="GO:0046872">
    <property type="term" value="F:metal ion binding"/>
    <property type="evidence" value="ECO:0007669"/>
    <property type="project" value="InterPro"/>
</dbReference>
<dbReference type="GO" id="GO:0031419">
    <property type="term" value="F:cobalamin binding"/>
    <property type="evidence" value="ECO:0007669"/>
    <property type="project" value="InterPro"/>
</dbReference>
<accession>A0A2R8BP70</accession>